<dbReference type="AlphaFoldDB" id="A0A930KLS3"/>
<feature type="transmembrane region" description="Helical" evidence="1">
    <location>
        <begin position="118"/>
        <end position="137"/>
    </location>
</feature>
<dbReference type="EMBL" id="JABZXJ010000086">
    <property type="protein sequence ID" value="MBF1650659.1"/>
    <property type="molecule type" value="Genomic_DNA"/>
</dbReference>
<name>A0A930KLS3_9MICC</name>
<feature type="transmembrane region" description="Helical" evidence="1">
    <location>
        <begin position="48"/>
        <end position="68"/>
    </location>
</feature>
<keyword evidence="1" id="KW-0472">Membrane</keyword>
<proteinExistence type="predicted"/>
<keyword evidence="1" id="KW-0812">Transmembrane</keyword>
<organism evidence="2 3">
    <name type="scientific">Rothia dentocariosa</name>
    <dbReference type="NCBI Taxonomy" id="2047"/>
    <lineage>
        <taxon>Bacteria</taxon>
        <taxon>Bacillati</taxon>
        <taxon>Actinomycetota</taxon>
        <taxon>Actinomycetes</taxon>
        <taxon>Micrococcales</taxon>
        <taxon>Micrococcaceae</taxon>
        <taxon>Rothia</taxon>
    </lineage>
</organism>
<protein>
    <submittedName>
        <fullName evidence="2">Uncharacterized protein</fullName>
    </submittedName>
</protein>
<evidence type="ECO:0000313" key="2">
    <source>
        <dbReference type="EMBL" id="MBF1650659.1"/>
    </source>
</evidence>
<accession>A0A930KLS3</accession>
<comment type="caution">
    <text evidence="2">The sequence shown here is derived from an EMBL/GenBank/DDBJ whole genome shotgun (WGS) entry which is preliminary data.</text>
</comment>
<gene>
    <name evidence="2" type="ORF">HXO56_11365</name>
</gene>
<feature type="transmembrane region" description="Helical" evidence="1">
    <location>
        <begin position="80"/>
        <end position="98"/>
    </location>
</feature>
<sequence length="151" mass="16724">MCSEKLKGLVIKKISVFLVSALAYFVGAWLFAAIFIFQRYEDRDQRFFVIFLLMPIMYVCFTILLLLFNKHIIGIQSARALQLSAGAFIGLSAFLFSLDGVGSLVRSDSFSQLLRQFSVPAIGALVVGGVALGFSVFTQAPHQGKDQINYQ</sequence>
<reference evidence="2" key="1">
    <citation type="submission" date="2020-04" db="EMBL/GenBank/DDBJ databases">
        <title>Deep metagenomics examines the oral microbiome during advanced dental caries in children, revealing novel taxa and co-occurrences with host molecules.</title>
        <authorList>
            <person name="Baker J.L."/>
            <person name="Morton J.T."/>
            <person name="Dinis M."/>
            <person name="Alvarez R."/>
            <person name="Tran N.C."/>
            <person name="Knight R."/>
            <person name="Edlund A."/>
        </authorList>
    </citation>
    <scope>NUCLEOTIDE SEQUENCE</scope>
    <source>
        <strain evidence="2">JCVI_47_bin.4</strain>
    </source>
</reference>
<evidence type="ECO:0000256" key="1">
    <source>
        <dbReference type="SAM" id="Phobius"/>
    </source>
</evidence>
<evidence type="ECO:0000313" key="3">
    <source>
        <dbReference type="Proteomes" id="UP000769484"/>
    </source>
</evidence>
<keyword evidence="1" id="KW-1133">Transmembrane helix</keyword>
<dbReference type="Proteomes" id="UP000769484">
    <property type="component" value="Unassembled WGS sequence"/>
</dbReference>
<feature type="transmembrane region" description="Helical" evidence="1">
    <location>
        <begin position="14"/>
        <end position="36"/>
    </location>
</feature>